<keyword evidence="1" id="KW-0229">DNA integration</keyword>
<dbReference type="GO" id="GO:0015074">
    <property type="term" value="P:DNA integration"/>
    <property type="evidence" value="ECO:0007669"/>
    <property type="project" value="UniProtKB-KW"/>
</dbReference>
<reference evidence="5" key="1">
    <citation type="submission" date="2020-10" db="EMBL/GenBank/DDBJ databases">
        <authorList>
            <person name="Gilroy R."/>
        </authorList>
    </citation>
    <scope>NUCLEOTIDE SEQUENCE</scope>
    <source>
        <strain evidence="5">ChiGjej2B2-16831</strain>
    </source>
</reference>
<dbReference type="AlphaFoldDB" id="A0A9D1N5C0"/>
<dbReference type="InterPro" id="IPR006119">
    <property type="entry name" value="Resolv_N"/>
</dbReference>
<feature type="non-terminal residue" evidence="5">
    <location>
        <position position="1"/>
    </location>
</feature>
<accession>A0A9D1N5C0</accession>
<comment type="caution">
    <text evidence="5">The sequence shown here is derived from an EMBL/GenBank/DDBJ whole genome shotgun (WGS) entry which is preliminary data.</text>
</comment>
<dbReference type="PANTHER" id="PTHR30461">
    <property type="entry name" value="DNA-INVERTASE FROM LAMBDOID PROPHAGE"/>
    <property type="match status" value="1"/>
</dbReference>
<dbReference type="InterPro" id="IPR036162">
    <property type="entry name" value="Resolvase-like_N_sf"/>
</dbReference>
<sequence length="143" mass="16354">KLRPGDVLVVKSIDRLGRNYADILEQWRIITKERRADVVVLDMPLLDTRHTGNDLTGVFIADLVLQILSYVAETERENIRQRQREGIAAARLRGVRFGRPCKERPPSFAALKAAWERRQITARAAARELHVSPDTFLRWARGG</sequence>
<dbReference type="EMBL" id="DVNZ01000232">
    <property type="protein sequence ID" value="HIU94953.1"/>
    <property type="molecule type" value="Genomic_DNA"/>
</dbReference>
<keyword evidence="2" id="KW-0238">DNA-binding</keyword>
<evidence type="ECO:0000256" key="3">
    <source>
        <dbReference type="ARBA" id="ARBA00023172"/>
    </source>
</evidence>
<reference evidence="5" key="2">
    <citation type="journal article" date="2021" name="PeerJ">
        <title>Extensive microbial diversity within the chicken gut microbiome revealed by metagenomics and culture.</title>
        <authorList>
            <person name="Gilroy R."/>
            <person name="Ravi A."/>
            <person name="Getino M."/>
            <person name="Pursley I."/>
            <person name="Horton D.L."/>
            <person name="Alikhan N.F."/>
            <person name="Baker D."/>
            <person name="Gharbi K."/>
            <person name="Hall N."/>
            <person name="Watson M."/>
            <person name="Adriaenssens E.M."/>
            <person name="Foster-Nyarko E."/>
            <person name="Jarju S."/>
            <person name="Secka A."/>
            <person name="Antonio M."/>
            <person name="Oren A."/>
            <person name="Chaudhuri R.R."/>
            <person name="La Ragione R."/>
            <person name="Hildebrand F."/>
            <person name="Pallen M.J."/>
        </authorList>
    </citation>
    <scope>NUCLEOTIDE SEQUENCE</scope>
    <source>
        <strain evidence="5">ChiGjej2B2-16831</strain>
    </source>
</reference>
<dbReference type="GO" id="GO:0003677">
    <property type="term" value="F:DNA binding"/>
    <property type="evidence" value="ECO:0007669"/>
    <property type="project" value="UniProtKB-KW"/>
</dbReference>
<dbReference type="InterPro" id="IPR006118">
    <property type="entry name" value="Recombinase_CS"/>
</dbReference>
<evidence type="ECO:0000313" key="5">
    <source>
        <dbReference type="EMBL" id="HIU94953.1"/>
    </source>
</evidence>
<dbReference type="SUPFAM" id="SSF53041">
    <property type="entry name" value="Resolvase-like"/>
    <property type="match status" value="1"/>
</dbReference>
<dbReference type="Proteomes" id="UP000824128">
    <property type="component" value="Unassembled WGS sequence"/>
</dbReference>
<evidence type="ECO:0000256" key="2">
    <source>
        <dbReference type="ARBA" id="ARBA00023125"/>
    </source>
</evidence>
<keyword evidence="3" id="KW-0233">DNA recombination</keyword>
<dbReference type="InterPro" id="IPR050639">
    <property type="entry name" value="SSR_resolvase"/>
</dbReference>
<evidence type="ECO:0000313" key="6">
    <source>
        <dbReference type="Proteomes" id="UP000824128"/>
    </source>
</evidence>
<organism evidence="5 6">
    <name type="scientific">Candidatus Aphodomorpha intestinavium</name>
    <dbReference type="NCBI Taxonomy" id="2840672"/>
    <lineage>
        <taxon>Bacteria</taxon>
        <taxon>Bacillati</taxon>
        <taxon>Bacillota</taxon>
        <taxon>Clostridia</taxon>
        <taxon>Eubacteriales</taxon>
        <taxon>Candidatus Aphodomorpha</taxon>
    </lineage>
</organism>
<proteinExistence type="predicted"/>
<dbReference type="PROSITE" id="PS51736">
    <property type="entry name" value="RECOMBINASES_3"/>
    <property type="match status" value="1"/>
</dbReference>
<name>A0A9D1N5C0_9FIRM</name>
<evidence type="ECO:0000256" key="1">
    <source>
        <dbReference type="ARBA" id="ARBA00022908"/>
    </source>
</evidence>
<gene>
    <name evidence="5" type="ORF">IAD24_07350</name>
</gene>
<evidence type="ECO:0000259" key="4">
    <source>
        <dbReference type="PROSITE" id="PS51736"/>
    </source>
</evidence>
<dbReference type="Gene3D" id="3.40.50.1390">
    <property type="entry name" value="Resolvase, N-terminal catalytic domain"/>
    <property type="match status" value="1"/>
</dbReference>
<protein>
    <submittedName>
        <fullName evidence="5">Recombinase family protein</fullName>
    </submittedName>
</protein>
<feature type="domain" description="Resolvase/invertase-type recombinase catalytic" evidence="4">
    <location>
        <begin position="1"/>
        <end position="94"/>
    </location>
</feature>
<dbReference type="PANTHER" id="PTHR30461:SF2">
    <property type="entry name" value="SERINE RECOMBINASE PINE-RELATED"/>
    <property type="match status" value="1"/>
</dbReference>
<dbReference type="GO" id="GO:0000150">
    <property type="term" value="F:DNA strand exchange activity"/>
    <property type="evidence" value="ECO:0007669"/>
    <property type="project" value="InterPro"/>
</dbReference>
<dbReference type="PROSITE" id="PS00398">
    <property type="entry name" value="RECOMBINASES_2"/>
    <property type="match status" value="1"/>
</dbReference>
<dbReference type="Pfam" id="PF00239">
    <property type="entry name" value="Resolvase"/>
    <property type="match status" value="1"/>
</dbReference>